<evidence type="ECO:0000313" key="3">
    <source>
        <dbReference type="Proteomes" id="UP000479710"/>
    </source>
</evidence>
<proteinExistence type="predicted"/>
<sequence>MSMVPLLAQFEIKLWMIFKVRNPDPTCIDASALVVCFGGSPHGAAAATADQQQLGCGVAMKGEEVRRGKEARRGDQICPECGYQYPVANPSPRFRRSHRKNCSKMLASKMPVVAEDAGVAVHKRRRGVAVENASRGGGAEEGHGCSSKQEEKAEPKLMANDPMLPHEKSMIRNGHYKLYPTKDAPQCNTLSFGPLFGLDSKAMIVTKGIKVTAGKTLDYKPEGGRSMLVFEAGVVDESHAITIGGSIYIYLTHKNETLCIGSISKAQPRARLWLILSEEMKLFHNSQKKTVYFNGYEFNHMYRSLLPLKTNKKLWG</sequence>
<feature type="compositionally biased region" description="Basic and acidic residues" evidence="1">
    <location>
        <begin position="138"/>
        <end position="154"/>
    </location>
</feature>
<gene>
    <name evidence="2" type="ORF">E2562_023353</name>
</gene>
<accession>A0A6G1E0T2</accession>
<comment type="caution">
    <text evidence="2">The sequence shown here is derived from an EMBL/GenBank/DDBJ whole genome shotgun (WGS) entry which is preliminary data.</text>
</comment>
<feature type="region of interest" description="Disordered" evidence="1">
    <location>
        <begin position="130"/>
        <end position="154"/>
    </location>
</feature>
<dbReference type="AlphaFoldDB" id="A0A6G1E0T2"/>
<keyword evidence="3" id="KW-1185">Reference proteome</keyword>
<dbReference type="OrthoDB" id="10384796at2759"/>
<protein>
    <submittedName>
        <fullName evidence="2">Uncharacterized protein</fullName>
    </submittedName>
</protein>
<dbReference type="EMBL" id="SPHZ02000005">
    <property type="protein sequence ID" value="KAF0918271.1"/>
    <property type="molecule type" value="Genomic_DNA"/>
</dbReference>
<name>A0A6G1E0T2_9ORYZ</name>
<feature type="non-terminal residue" evidence="2">
    <location>
        <position position="316"/>
    </location>
</feature>
<reference evidence="2 3" key="1">
    <citation type="submission" date="2019-11" db="EMBL/GenBank/DDBJ databases">
        <title>Whole genome sequence of Oryza granulata.</title>
        <authorList>
            <person name="Li W."/>
        </authorList>
    </citation>
    <scope>NUCLEOTIDE SEQUENCE [LARGE SCALE GENOMIC DNA]</scope>
    <source>
        <strain evidence="3">cv. Menghai</strain>
        <tissue evidence="2">Leaf</tissue>
    </source>
</reference>
<evidence type="ECO:0000256" key="1">
    <source>
        <dbReference type="SAM" id="MobiDB-lite"/>
    </source>
</evidence>
<dbReference type="Proteomes" id="UP000479710">
    <property type="component" value="Unassembled WGS sequence"/>
</dbReference>
<evidence type="ECO:0000313" key="2">
    <source>
        <dbReference type="EMBL" id="KAF0918271.1"/>
    </source>
</evidence>
<organism evidence="2 3">
    <name type="scientific">Oryza meyeriana var. granulata</name>
    <dbReference type="NCBI Taxonomy" id="110450"/>
    <lineage>
        <taxon>Eukaryota</taxon>
        <taxon>Viridiplantae</taxon>
        <taxon>Streptophyta</taxon>
        <taxon>Embryophyta</taxon>
        <taxon>Tracheophyta</taxon>
        <taxon>Spermatophyta</taxon>
        <taxon>Magnoliopsida</taxon>
        <taxon>Liliopsida</taxon>
        <taxon>Poales</taxon>
        <taxon>Poaceae</taxon>
        <taxon>BOP clade</taxon>
        <taxon>Oryzoideae</taxon>
        <taxon>Oryzeae</taxon>
        <taxon>Oryzinae</taxon>
        <taxon>Oryza</taxon>
        <taxon>Oryza meyeriana</taxon>
    </lineage>
</organism>